<dbReference type="SMART" id="SM00028">
    <property type="entry name" value="TPR"/>
    <property type="match status" value="2"/>
</dbReference>
<gene>
    <name evidence="4" type="ORF">AUC71_01615</name>
</gene>
<evidence type="ECO:0008006" key="6">
    <source>
        <dbReference type="Google" id="ProtNLM"/>
    </source>
</evidence>
<protein>
    <recommendedName>
        <fullName evidence="6">Tetratricopeptide repeat protein</fullName>
    </recommendedName>
</protein>
<dbReference type="Pfam" id="PF07719">
    <property type="entry name" value="TPR_2"/>
    <property type="match status" value="1"/>
</dbReference>
<accession>A0A1E3WAL7</accession>
<organism evidence="4 5">
    <name type="scientific">Methyloceanibacter marginalis</name>
    <dbReference type="NCBI Taxonomy" id="1774971"/>
    <lineage>
        <taxon>Bacteria</taxon>
        <taxon>Pseudomonadati</taxon>
        <taxon>Pseudomonadota</taxon>
        <taxon>Alphaproteobacteria</taxon>
        <taxon>Hyphomicrobiales</taxon>
        <taxon>Hyphomicrobiaceae</taxon>
        <taxon>Methyloceanibacter</taxon>
    </lineage>
</organism>
<evidence type="ECO:0000256" key="3">
    <source>
        <dbReference type="PROSITE-ProRule" id="PRU00339"/>
    </source>
</evidence>
<reference evidence="4 5" key="1">
    <citation type="journal article" date="2016" name="Environ. Microbiol.">
        <title>New Methyloceanibacter diversity from North Sea sediments includes methanotroph containing solely the soluble methane monooxygenase.</title>
        <authorList>
            <person name="Vekeman B."/>
            <person name="Kerckhof F.M."/>
            <person name="Cremers G."/>
            <person name="de Vos P."/>
            <person name="Vandamme P."/>
            <person name="Boon N."/>
            <person name="Op den Camp H.J."/>
            <person name="Heylen K."/>
        </authorList>
    </citation>
    <scope>NUCLEOTIDE SEQUENCE [LARGE SCALE GENOMIC DNA]</scope>
    <source>
        <strain evidence="4 5">R-67177</strain>
    </source>
</reference>
<keyword evidence="5" id="KW-1185">Reference proteome</keyword>
<keyword evidence="2 3" id="KW-0802">TPR repeat</keyword>
<dbReference type="RefSeq" id="WP_069624250.1">
    <property type="nucleotide sequence ID" value="NZ_LPWD01000279.1"/>
</dbReference>
<dbReference type="Pfam" id="PF13181">
    <property type="entry name" value="TPR_8"/>
    <property type="match status" value="1"/>
</dbReference>
<dbReference type="SUPFAM" id="SSF48452">
    <property type="entry name" value="TPR-like"/>
    <property type="match status" value="1"/>
</dbReference>
<dbReference type="InterPro" id="IPR011990">
    <property type="entry name" value="TPR-like_helical_dom_sf"/>
</dbReference>
<keyword evidence="1" id="KW-0677">Repeat</keyword>
<name>A0A1E3WAL7_9HYPH</name>
<evidence type="ECO:0000256" key="1">
    <source>
        <dbReference type="ARBA" id="ARBA00022737"/>
    </source>
</evidence>
<dbReference type="InterPro" id="IPR019734">
    <property type="entry name" value="TPR_rpt"/>
</dbReference>
<proteinExistence type="predicted"/>
<evidence type="ECO:0000313" key="5">
    <source>
        <dbReference type="Proteomes" id="UP000095042"/>
    </source>
</evidence>
<evidence type="ECO:0000256" key="2">
    <source>
        <dbReference type="ARBA" id="ARBA00022803"/>
    </source>
</evidence>
<dbReference type="Gene3D" id="1.25.40.10">
    <property type="entry name" value="Tetratricopeptide repeat domain"/>
    <property type="match status" value="1"/>
</dbReference>
<evidence type="ECO:0000313" key="4">
    <source>
        <dbReference type="EMBL" id="ODS02552.1"/>
    </source>
</evidence>
<dbReference type="InterPro" id="IPR013105">
    <property type="entry name" value="TPR_2"/>
</dbReference>
<dbReference type="Proteomes" id="UP000095042">
    <property type="component" value="Unassembled WGS sequence"/>
</dbReference>
<dbReference type="AlphaFoldDB" id="A0A1E3WAL7"/>
<dbReference type="PROSITE" id="PS50005">
    <property type="entry name" value="TPR"/>
    <property type="match status" value="1"/>
</dbReference>
<dbReference type="EMBL" id="LPWD01000279">
    <property type="protein sequence ID" value="ODS02552.1"/>
    <property type="molecule type" value="Genomic_DNA"/>
</dbReference>
<feature type="repeat" description="TPR" evidence="3">
    <location>
        <begin position="2"/>
        <end position="35"/>
    </location>
</feature>
<sequence>MPVCYFARGETRYKEGEYEEAVKDLTKGLELSPAPQGYEMRARAFEHLSMSNKALSDYKAALRMAPNYKSAQEGLERLSQKKD</sequence>
<comment type="caution">
    <text evidence="4">The sequence shown here is derived from an EMBL/GenBank/DDBJ whole genome shotgun (WGS) entry which is preliminary data.</text>
</comment>